<dbReference type="AlphaFoldDB" id="A0A8S3FMU0"/>
<evidence type="ECO:0000313" key="2">
    <source>
        <dbReference type="EMBL" id="CAF5130965.1"/>
    </source>
</evidence>
<dbReference type="EMBL" id="CAJOBH010248037">
    <property type="protein sequence ID" value="CAF5130965.1"/>
    <property type="molecule type" value="Genomic_DNA"/>
</dbReference>
<feature type="domain" description="Helitron helicase-like" evidence="1">
    <location>
        <begin position="47"/>
        <end position="240"/>
    </location>
</feature>
<dbReference type="InterPro" id="IPR025476">
    <property type="entry name" value="Helitron_helicase-like"/>
</dbReference>
<gene>
    <name evidence="2" type="ORF">BYL167_LOCUS68505</name>
</gene>
<sequence length="241" mass="26919">MIPRGSKPANEYSNPNLLLGVFPTLFPYGFGALEDSSRPVQINFREHVRYLLSYGDRRFEEHYSFIFVLFNILQRRTACFHAQLMTSRPYFQQSAQLLETLSSEDVATALLNISKASYSKVSDERINTLMKHIKVVGGHVMGSAYSRSALRTKIHSLCFNLGLPSLFVTINPADIHSPVALYFAGVDLDLDRVLPEVLRTSYECSQIIATHPVATAKFFNCLIKSILKCLVLGGVLGPTKA</sequence>
<accession>A0A8S3FMU0</accession>
<name>A0A8S3FMU0_9BILA</name>
<dbReference type="Proteomes" id="UP000681967">
    <property type="component" value="Unassembled WGS sequence"/>
</dbReference>
<organism evidence="2 3">
    <name type="scientific">Rotaria magnacalcarata</name>
    <dbReference type="NCBI Taxonomy" id="392030"/>
    <lineage>
        <taxon>Eukaryota</taxon>
        <taxon>Metazoa</taxon>
        <taxon>Spiralia</taxon>
        <taxon>Gnathifera</taxon>
        <taxon>Rotifera</taxon>
        <taxon>Eurotatoria</taxon>
        <taxon>Bdelloidea</taxon>
        <taxon>Philodinida</taxon>
        <taxon>Philodinidae</taxon>
        <taxon>Rotaria</taxon>
    </lineage>
</organism>
<reference evidence="2" key="1">
    <citation type="submission" date="2021-02" db="EMBL/GenBank/DDBJ databases">
        <authorList>
            <person name="Nowell W R."/>
        </authorList>
    </citation>
    <scope>NUCLEOTIDE SEQUENCE</scope>
</reference>
<protein>
    <recommendedName>
        <fullName evidence="1">Helitron helicase-like domain-containing protein</fullName>
    </recommendedName>
</protein>
<evidence type="ECO:0000313" key="3">
    <source>
        <dbReference type="Proteomes" id="UP000681967"/>
    </source>
</evidence>
<proteinExistence type="predicted"/>
<dbReference type="Pfam" id="PF14214">
    <property type="entry name" value="Helitron_like_N"/>
    <property type="match status" value="1"/>
</dbReference>
<evidence type="ECO:0000259" key="1">
    <source>
        <dbReference type="Pfam" id="PF14214"/>
    </source>
</evidence>
<feature type="non-terminal residue" evidence="2">
    <location>
        <position position="241"/>
    </location>
</feature>
<comment type="caution">
    <text evidence="2">The sequence shown here is derived from an EMBL/GenBank/DDBJ whole genome shotgun (WGS) entry which is preliminary data.</text>
</comment>